<protein>
    <submittedName>
        <fullName evidence="1">14818_t:CDS:1</fullName>
    </submittedName>
</protein>
<accession>A0A9N9I477</accession>
<gene>
    <name evidence="1" type="ORF">AMORRO_LOCUS13233</name>
</gene>
<name>A0A9N9I477_9GLOM</name>
<dbReference type="EMBL" id="CAJVPV010021927">
    <property type="protein sequence ID" value="CAG8719342.1"/>
    <property type="molecule type" value="Genomic_DNA"/>
</dbReference>
<dbReference type="Proteomes" id="UP000789342">
    <property type="component" value="Unassembled WGS sequence"/>
</dbReference>
<comment type="caution">
    <text evidence="1">The sequence shown here is derived from an EMBL/GenBank/DDBJ whole genome shotgun (WGS) entry which is preliminary data.</text>
</comment>
<proteinExistence type="predicted"/>
<evidence type="ECO:0000313" key="1">
    <source>
        <dbReference type="EMBL" id="CAG8719342.1"/>
    </source>
</evidence>
<dbReference type="AlphaFoldDB" id="A0A9N9I477"/>
<organism evidence="1 2">
    <name type="scientific">Acaulospora morrowiae</name>
    <dbReference type="NCBI Taxonomy" id="94023"/>
    <lineage>
        <taxon>Eukaryota</taxon>
        <taxon>Fungi</taxon>
        <taxon>Fungi incertae sedis</taxon>
        <taxon>Mucoromycota</taxon>
        <taxon>Glomeromycotina</taxon>
        <taxon>Glomeromycetes</taxon>
        <taxon>Diversisporales</taxon>
        <taxon>Acaulosporaceae</taxon>
        <taxon>Acaulospora</taxon>
    </lineage>
</organism>
<keyword evidence="2" id="KW-1185">Reference proteome</keyword>
<sequence>LRYDIIPLLIKDLMNKKVILVRAPPFSGKTSIAQIMEHNMVNAPEFSNYRVIRVSLLWRLHISWNTFGERWKSIFGVSWKEWIEQCDLIPTILILDEVQLIYAKEKKVDENNIESADQFWFVVKGLLQEVARINIIMFAAYGYRSSNYIGLTTPVALPESNCKGLIDINFKRDELRKYIEKFCDDYFKNLDPPSVSKLYKYIWVVTKGHAGLVRHVLVSTENAMKKRIDTNNLSWEEIFKYLNSKDFDSSIYNNCRAVPKVSALSDTQRNICEKIYLNGKIHYIDSNKDHVDLVKSGVVVIKDDIYITFAAPLLKRSFFQQNYGVHNDTDSIPTDLHHFIVKIFTAMCNELSGKILRDTLGFGSNGRILEQTWQKEFYRIGTQVLGEDHFLSCD</sequence>
<dbReference type="InterPro" id="IPR027417">
    <property type="entry name" value="P-loop_NTPase"/>
</dbReference>
<dbReference type="SUPFAM" id="SSF52540">
    <property type="entry name" value="P-loop containing nucleoside triphosphate hydrolases"/>
    <property type="match status" value="1"/>
</dbReference>
<feature type="non-terminal residue" evidence="1">
    <location>
        <position position="394"/>
    </location>
</feature>
<feature type="non-terminal residue" evidence="1">
    <location>
        <position position="1"/>
    </location>
</feature>
<dbReference type="OrthoDB" id="2364732at2759"/>
<reference evidence="1" key="1">
    <citation type="submission" date="2021-06" db="EMBL/GenBank/DDBJ databases">
        <authorList>
            <person name="Kallberg Y."/>
            <person name="Tangrot J."/>
            <person name="Rosling A."/>
        </authorList>
    </citation>
    <scope>NUCLEOTIDE SEQUENCE</scope>
    <source>
        <strain evidence="1">CL551</strain>
    </source>
</reference>
<evidence type="ECO:0000313" key="2">
    <source>
        <dbReference type="Proteomes" id="UP000789342"/>
    </source>
</evidence>